<evidence type="ECO:0000256" key="3">
    <source>
        <dbReference type="ARBA" id="ARBA00022475"/>
    </source>
</evidence>
<keyword evidence="11 12" id="KW-0472">Membrane</keyword>
<feature type="binding site" evidence="12">
    <location>
        <position position="142"/>
    </location>
    <ligand>
        <name>Zn(2+)</name>
        <dbReference type="ChEBI" id="CHEBI:29105"/>
        <note>catalytic</note>
    </ligand>
</feature>
<dbReference type="Pfam" id="PF01435">
    <property type="entry name" value="Peptidase_M48"/>
    <property type="match status" value="1"/>
</dbReference>
<dbReference type="Proteomes" id="UP000034349">
    <property type="component" value="Unassembled WGS sequence"/>
</dbReference>
<evidence type="ECO:0000313" key="14">
    <source>
        <dbReference type="EMBL" id="KKP36495.1"/>
    </source>
</evidence>
<comment type="subcellular location">
    <subcellularLocation>
        <location evidence="1 12">Cell membrane</location>
        <topology evidence="1 12">Multi-pass membrane protein</topology>
    </subcellularLocation>
</comment>
<evidence type="ECO:0000313" key="15">
    <source>
        <dbReference type="Proteomes" id="UP000034349"/>
    </source>
</evidence>
<evidence type="ECO:0000256" key="7">
    <source>
        <dbReference type="ARBA" id="ARBA00022801"/>
    </source>
</evidence>
<dbReference type="InterPro" id="IPR001915">
    <property type="entry name" value="Peptidase_M48"/>
</dbReference>
<dbReference type="GO" id="GO:0005886">
    <property type="term" value="C:plasma membrane"/>
    <property type="evidence" value="ECO:0007669"/>
    <property type="project" value="UniProtKB-SubCell"/>
</dbReference>
<feature type="transmembrane region" description="Helical" evidence="12">
    <location>
        <begin position="40"/>
        <end position="59"/>
    </location>
</feature>
<evidence type="ECO:0000256" key="4">
    <source>
        <dbReference type="ARBA" id="ARBA00022670"/>
    </source>
</evidence>
<sequence>MNLYTQKDKNIRRSYLLILGFLIFIIALGWYFSFALNSSIILYIAVIFSIAMSFISYWYSDKIVLKMSGAREIAKKDSPELYRIVENLAITAGLPKPKIYIIEDKAMNAFATGRDYKHSVVAVTKGLLQVLDKNELEGVIAHELSHIGNRDTLVSTIVVVLVGFVALISDFFIRMQIFGAPSSGVLGRNKEGGGQIQMILILVGIILAILSPIVAIIIKLSISRHREFLADASGVLLTRYPEALASALQKISLDNNRIKRISKSTAHLFFSDPIHKLNSKNKSGWFGRLFMTHPSVEDRVKAIMNKG</sequence>
<dbReference type="InterPro" id="IPR050083">
    <property type="entry name" value="HtpX_protease"/>
</dbReference>
<feature type="domain" description="Peptidase M48" evidence="13">
    <location>
        <begin position="77"/>
        <end position="304"/>
    </location>
</feature>
<accession>A0A0G0BCB6</accession>
<keyword evidence="5 12" id="KW-0812">Transmembrane</keyword>
<dbReference type="InterPro" id="IPR022919">
    <property type="entry name" value="Pept_M48_protease_HtpX"/>
</dbReference>
<comment type="cofactor">
    <cofactor evidence="12">
        <name>Zn(2+)</name>
        <dbReference type="ChEBI" id="CHEBI:29105"/>
    </cofactor>
    <text evidence="12">Binds 1 zinc ion per subunit.</text>
</comment>
<evidence type="ECO:0000259" key="13">
    <source>
        <dbReference type="Pfam" id="PF01435"/>
    </source>
</evidence>
<dbReference type="EC" id="3.4.24.-" evidence="12"/>
<gene>
    <name evidence="12" type="primary">htpX</name>
    <name evidence="14" type="ORF">UR23_C0017G0002</name>
</gene>
<dbReference type="HAMAP" id="MF_00188">
    <property type="entry name" value="Pept_M48_protease_HtpX"/>
    <property type="match status" value="1"/>
</dbReference>
<keyword evidence="8 12" id="KW-0862">Zinc</keyword>
<feature type="transmembrane region" description="Helical" evidence="12">
    <location>
        <begin position="153"/>
        <end position="175"/>
    </location>
</feature>
<keyword evidence="3 12" id="KW-1003">Cell membrane</keyword>
<dbReference type="PANTHER" id="PTHR43221:SF1">
    <property type="entry name" value="PROTEASE HTPX"/>
    <property type="match status" value="1"/>
</dbReference>
<feature type="binding site" evidence="12">
    <location>
        <position position="227"/>
    </location>
    <ligand>
        <name>Zn(2+)</name>
        <dbReference type="ChEBI" id="CHEBI:29105"/>
        <note>catalytic</note>
    </ligand>
</feature>
<dbReference type="Gene3D" id="3.30.2010.10">
    <property type="entry name" value="Metalloproteases ('zincins'), catalytic domain"/>
    <property type="match status" value="1"/>
</dbReference>
<keyword evidence="4 12" id="KW-0645">Protease</keyword>
<comment type="similarity">
    <text evidence="2 12">Belongs to the peptidase M48B family.</text>
</comment>
<feature type="transmembrane region" description="Helical" evidence="12">
    <location>
        <begin position="15"/>
        <end position="34"/>
    </location>
</feature>
<evidence type="ECO:0000256" key="5">
    <source>
        <dbReference type="ARBA" id="ARBA00022692"/>
    </source>
</evidence>
<evidence type="ECO:0000256" key="12">
    <source>
        <dbReference type="HAMAP-Rule" id="MF_00188"/>
    </source>
</evidence>
<organism evidence="14 15">
    <name type="scientific">Candidatus Roizmanbacteria bacterium GW2011_GWA2_32_13</name>
    <dbReference type="NCBI Taxonomy" id="1618475"/>
    <lineage>
        <taxon>Bacteria</taxon>
        <taxon>Candidatus Roizmaniibacteriota</taxon>
    </lineage>
</organism>
<dbReference type="CDD" id="cd07340">
    <property type="entry name" value="M48B_Htpx_like"/>
    <property type="match status" value="1"/>
</dbReference>
<dbReference type="GO" id="GO:0004222">
    <property type="term" value="F:metalloendopeptidase activity"/>
    <property type="evidence" value="ECO:0007669"/>
    <property type="project" value="UniProtKB-UniRule"/>
</dbReference>
<dbReference type="GO" id="GO:0006508">
    <property type="term" value="P:proteolysis"/>
    <property type="evidence" value="ECO:0007669"/>
    <property type="project" value="UniProtKB-KW"/>
</dbReference>
<protein>
    <recommendedName>
        <fullName evidence="12">Protease HtpX homolog</fullName>
        <ecNumber evidence="12">3.4.24.-</ecNumber>
    </recommendedName>
</protein>
<keyword evidence="6 12" id="KW-0479">Metal-binding</keyword>
<reference evidence="14 15" key="1">
    <citation type="journal article" date="2015" name="Nature">
        <title>rRNA introns, odd ribosomes, and small enigmatic genomes across a large radiation of phyla.</title>
        <authorList>
            <person name="Brown C.T."/>
            <person name="Hug L.A."/>
            <person name="Thomas B.C."/>
            <person name="Sharon I."/>
            <person name="Castelle C.J."/>
            <person name="Singh A."/>
            <person name="Wilkins M.J."/>
            <person name="Williams K.H."/>
            <person name="Banfield J.F."/>
        </authorList>
    </citation>
    <scope>NUCLEOTIDE SEQUENCE [LARGE SCALE GENOMIC DNA]</scope>
</reference>
<evidence type="ECO:0000256" key="1">
    <source>
        <dbReference type="ARBA" id="ARBA00004651"/>
    </source>
</evidence>
<evidence type="ECO:0000256" key="9">
    <source>
        <dbReference type="ARBA" id="ARBA00022989"/>
    </source>
</evidence>
<keyword evidence="9 12" id="KW-1133">Transmembrane helix</keyword>
<evidence type="ECO:0000256" key="11">
    <source>
        <dbReference type="ARBA" id="ARBA00023136"/>
    </source>
</evidence>
<evidence type="ECO:0000256" key="8">
    <source>
        <dbReference type="ARBA" id="ARBA00022833"/>
    </source>
</evidence>
<comment type="caution">
    <text evidence="14">The sequence shown here is derived from an EMBL/GenBank/DDBJ whole genome shotgun (WGS) entry which is preliminary data.</text>
</comment>
<evidence type="ECO:0000256" key="2">
    <source>
        <dbReference type="ARBA" id="ARBA00009779"/>
    </source>
</evidence>
<evidence type="ECO:0000256" key="6">
    <source>
        <dbReference type="ARBA" id="ARBA00022723"/>
    </source>
</evidence>
<dbReference type="GO" id="GO:0008270">
    <property type="term" value="F:zinc ion binding"/>
    <property type="evidence" value="ECO:0007669"/>
    <property type="project" value="UniProtKB-UniRule"/>
</dbReference>
<feature type="binding site" evidence="12">
    <location>
        <position position="146"/>
    </location>
    <ligand>
        <name>Zn(2+)</name>
        <dbReference type="ChEBI" id="CHEBI:29105"/>
        <note>catalytic</note>
    </ligand>
</feature>
<evidence type="ECO:0000256" key="10">
    <source>
        <dbReference type="ARBA" id="ARBA00023049"/>
    </source>
</evidence>
<dbReference type="EMBL" id="LBOK01000017">
    <property type="protein sequence ID" value="KKP36495.1"/>
    <property type="molecule type" value="Genomic_DNA"/>
</dbReference>
<feature type="active site" evidence="12">
    <location>
        <position position="143"/>
    </location>
</feature>
<keyword evidence="10 12" id="KW-0482">Metalloprotease</keyword>
<keyword evidence="7 12" id="KW-0378">Hydrolase</keyword>
<proteinExistence type="inferred from homology"/>
<feature type="transmembrane region" description="Helical" evidence="12">
    <location>
        <begin position="195"/>
        <end position="218"/>
    </location>
</feature>
<dbReference type="PANTHER" id="PTHR43221">
    <property type="entry name" value="PROTEASE HTPX"/>
    <property type="match status" value="1"/>
</dbReference>
<name>A0A0G0BCB6_9BACT</name>
<dbReference type="AlphaFoldDB" id="A0A0G0BCB6"/>